<comment type="caution">
    <text evidence="1">The sequence shown here is derived from an EMBL/GenBank/DDBJ whole genome shotgun (WGS) entry which is preliminary data.</text>
</comment>
<dbReference type="OrthoDB" id="7412149at2759"/>
<dbReference type="Proteomes" id="UP000494106">
    <property type="component" value="Unassembled WGS sequence"/>
</dbReference>
<proteinExistence type="predicted"/>
<evidence type="ECO:0000313" key="1">
    <source>
        <dbReference type="EMBL" id="CAB3247032.1"/>
    </source>
</evidence>
<accession>A0A8S1ANA1</accession>
<evidence type="ECO:0000313" key="2">
    <source>
        <dbReference type="Proteomes" id="UP000494106"/>
    </source>
</evidence>
<reference evidence="1 2" key="1">
    <citation type="submission" date="2020-04" db="EMBL/GenBank/DDBJ databases">
        <authorList>
            <person name="Wallbank WR R."/>
            <person name="Pardo Diaz C."/>
            <person name="Kozak K."/>
            <person name="Martin S."/>
            <person name="Jiggins C."/>
            <person name="Moest M."/>
            <person name="Warren A I."/>
            <person name="Byers J.R.P. K."/>
            <person name="Montejo-Kovacevich G."/>
            <person name="Yen C E."/>
        </authorList>
    </citation>
    <scope>NUCLEOTIDE SEQUENCE [LARGE SCALE GENOMIC DNA]</scope>
</reference>
<name>A0A8S1ANA1_ARCPL</name>
<sequence>MRTSIDTGTLIDLIASGLPEFILNRIDREILKETTDLFNEVSKYEHMIKERKKYQIEEKAKSSEITYTLRNNEENKEILKECKVNFNEHVKEEDFKIKINYLDENMAQYLQKINMMSALFMDMKPE</sequence>
<keyword evidence="2" id="KW-1185">Reference proteome</keyword>
<protein>
    <submittedName>
        <fullName evidence="1">Uncharacterized protein</fullName>
    </submittedName>
</protein>
<dbReference type="AlphaFoldDB" id="A0A8S1ANA1"/>
<organism evidence="1 2">
    <name type="scientific">Arctia plantaginis</name>
    <name type="common">Wood tiger moth</name>
    <name type="synonym">Phalaena plantaginis</name>
    <dbReference type="NCBI Taxonomy" id="874455"/>
    <lineage>
        <taxon>Eukaryota</taxon>
        <taxon>Metazoa</taxon>
        <taxon>Ecdysozoa</taxon>
        <taxon>Arthropoda</taxon>
        <taxon>Hexapoda</taxon>
        <taxon>Insecta</taxon>
        <taxon>Pterygota</taxon>
        <taxon>Neoptera</taxon>
        <taxon>Endopterygota</taxon>
        <taxon>Lepidoptera</taxon>
        <taxon>Glossata</taxon>
        <taxon>Ditrysia</taxon>
        <taxon>Noctuoidea</taxon>
        <taxon>Erebidae</taxon>
        <taxon>Arctiinae</taxon>
        <taxon>Arctia</taxon>
    </lineage>
</organism>
<gene>
    <name evidence="1" type="ORF">APLA_LOCUS11151</name>
</gene>
<dbReference type="EMBL" id="CADEBC010000530">
    <property type="protein sequence ID" value="CAB3247032.1"/>
    <property type="molecule type" value="Genomic_DNA"/>
</dbReference>